<organism evidence="1">
    <name type="scientific">Cryptococcus bacillisporus CA1280</name>
    <dbReference type="NCBI Taxonomy" id="1296109"/>
    <lineage>
        <taxon>Eukaryota</taxon>
        <taxon>Fungi</taxon>
        <taxon>Dikarya</taxon>
        <taxon>Basidiomycota</taxon>
        <taxon>Agaricomycotina</taxon>
        <taxon>Tremellomycetes</taxon>
        <taxon>Tremellales</taxon>
        <taxon>Cryptococcaceae</taxon>
        <taxon>Cryptococcus</taxon>
        <taxon>Cryptococcus gattii species complex</taxon>
    </lineage>
</organism>
<reference evidence="1" key="1">
    <citation type="submission" date="2015-01" db="EMBL/GenBank/DDBJ databases">
        <title>The Genome Sequence of Cryptococcus gattii CA1280.</title>
        <authorList>
            <consortium name="The Broad Institute Genomics Platform"/>
            <person name="Cuomo C."/>
            <person name="Litvintseva A."/>
            <person name="Chen Y."/>
            <person name="Heitman J."/>
            <person name="Sun S."/>
            <person name="Springer D."/>
            <person name="Dromer F."/>
            <person name="Young S."/>
            <person name="Zeng Q."/>
            <person name="Gargeya S."/>
            <person name="Abouelleil A."/>
            <person name="Alvarado L."/>
            <person name="Chapman S.B."/>
            <person name="Gainer-Dewar J."/>
            <person name="Goldberg J."/>
            <person name="Griggs A."/>
            <person name="Gujja S."/>
            <person name="Hansen M."/>
            <person name="Howarth C."/>
            <person name="Imamovic A."/>
            <person name="Larimer J."/>
            <person name="Murphy C."/>
            <person name="Naylor J."/>
            <person name="Pearson M."/>
            <person name="Priest M."/>
            <person name="Roberts A."/>
            <person name="Saif S."/>
            <person name="Shea T."/>
            <person name="Sykes S."/>
            <person name="Wortman J."/>
            <person name="Nusbaum C."/>
            <person name="Birren B."/>
        </authorList>
    </citation>
    <scope>NUCLEOTIDE SEQUENCE [LARGE SCALE GENOMIC DNA]</scope>
    <source>
        <strain evidence="1">CA1280</strain>
    </source>
</reference>
<accession>A0A0D0VQW5</accession>
<dbReference type="AlphaFoldDB" id="A0A0D0VQW5"/>
<proteinExistence type="predicted"/>
<evidence type="ECO:0000313" key="1">
    <source>
        <dbReference type="EMBL" id="KIR49511.1"/>
    </source>
</evidence>
<dbReference type="OrthoDB" id="586585at2759"/>
<gene>
    <name evidence="1" type="ORF">I312_00594</name>
</gene>
<name>A0A0D0VQW5_CRYGA</name>
<dbReference type="HOGENOM" id="CLU_2960669_0_0_1"/>
<protein>
    <submittedName>
        <fullName evidence="1">Uncharacterized protein</fullName>
    </submittedName>
</protein>
<sequence>MSLLQLEKTLAESLHAVVKIKSTIKGQLSTYGLLDDAWTSRKGPAIEDERH</sequence>
<dbReference type="EMBL" id="KN847974">
    <property type="protein sequence ID" value="KIR49511.1"/>
    <property type="molecule type" value="Genomic_DNA"/>
</dbReference>